<evidence type="ECO:0000313" key="2">
    <source>
        <dbReference type="Proteomes" id="UP000314294"/>
    </source>
</evidence>
<protein>
    <submittedName>
        <fullName evidence="1">Uncharacterized protein</fullName>
    </submittedName>
</protein>
<reference evidence="1 2" key="1">
    <citation type="submission" date="2019-03" db="EMBL/GenBank/DDBJ databases">
        <title>First draft genome of Liparis tanakae, snailfish: a comprehensive survey of snailfish specific genes.</title>
        <authorList>
            <person name="Kim W."/>
            <person name="Song I."/>
            <person name="Jeong J.-H."/>
            <person name="Kim D."/>
            <person name="Kim S."/>
            <person name="Ryu S."/>
            <person name="Song J.Y."/>
            <person name="Lee S.K."/>
        </authorList>
    </citation>
    <scope>NUCLEOTIDE SEQUENCE [LARGE SCALE GENOMIC DNA]</scope>
    <source>
        <tissue evidence="1">Muscle</tissue>
    </source>
</reference>
<dbReference type="AlphaFoldDB" id="A0A4Z2I948"/>
<dbReference type="Proteomes" id="UP000314294">
    <property type="component" value="Unassembled WGS sequence"/>
</dbReference>
<evidence type="ECO:0000313" key="1">
    <source>
        <dbReference type="EMBL" id="TNN74599.1"/>
    </source>
</evidence>
<dbReference type="EMBL" id="SRLO01000112">
    <property type="protein sequence ID" value="TNN74599.1"/>
    <property type="molecule type" value="Genomic_DNA"/>
</dbReference>
<sequence length="84" mass="9474">MASMERFPWIGQEIPPLITDIPRCKPRYLPFGEKVPPPHVDPTERKQSFSLSAGTLRGCSGFSRSSILHRYLSPSSSSEQVTWI</sequence>
<gene>
    <name evidence="1" type="ORF">EYF80_015146</name>
</gene>
<organism evidence="1 2">
    <name type="scientific">Liparis tanakae</name>
    <name type="common">Tanaka's snailfish</name>
    <dbReference type="NCBI Taxonomy" id="230148"/>
    <lineage>
        <taxon>Eukaryota</taxon>
        <taxon>Metazoa</taxon>
        <taxon>Chordata</taxon>
        <taxon>Craniata</taxon>
        <taxon>Vertebrata</taxon>
        <taxon>Euteleostomi</taxon>
        <taxon>Actinopterygii</taxon>
        <taxon>Neopterygii</taxon>
        <taxon>Teleostei</taxon>
        <taxon>Neoteleostei</taxon>
        <taxon>Acanthomorphata</taxon>
        <taxon>Eupercaria</taxon>
        <taxon>Perciformes</taxon>
        <taxon>Cottioidei</taxon>
        <taxon>Cottales</taxon>
        <taxon>Liparidae</taxon>
        <taxon>Liparis</taxon>
    </lineage>
</organism>
<keyword evidence="2" id="KW-1185">Reference proteome</keyword>
<proteinExistence type="predicted"/>
<comment type="caution">
    <text evidence="1">The sequence shown here is derived from an EMBL/GenBank/DDBJ whole genome shotgun (WGS) entry which is preliminary data.</text>
</comment>
<name>A0A4Z2I948_9TELE</name>
<accession>A0A4Z2I948</accession>